<sequence length="93" mass="10018">MAYGHLRSTFIGETLARMLEYSGVVVLRKRIHVGDHLDIEGKSSYDLYIGQTLDLLRGKGLTIVSEGEDSDRSTVGGAGGAGPPLTIEEPPYI</sequence>
<accession>A0ABQ5G5D1</accession>
<feature type="domain" description="Arginyl-tRNA synthetase catalytic core" evidence="2">
    <location>
        <begin position="1"/>
        <end position="35"/>
    </location>
</feature>
<gene>
    <name evidence="3" type="ORF">Tco_1029565</name>
</gene>
<organism evidence="3 4">
    <name type="scientific">Tanacetum coccineum</name>
    <dbReference type="NCBI Taxonomy" id="301880"/>
    <lineage>
        <taxon>Eukaryota</taxon>
        <taxon>Viridiplantae</taxon>
        <taxon>Streptophyta</taxon>
        <taxon>Embryophyta</taxon>
        <taxon>Tracheophyta</taxon>
        <taxon>Spermatophyta</taxon>
        <taxon>Magnoliopsida</taxon>
        <taxon>eudicotyledons</taxon>
        <taxon>Gunneridae</taxon>
        <taxon>Pentapetalae</taxon>
        <taxon>asterids</taxon>
        <taxon>campanulids</taxon>
        <taxon>Asterales</taxon>
        <taxon>Asteraceae</taxon>
        <taxon>Asteroideae</taxon>
        <taxon>Anthemideae</taxon>
        <taxon>Anthemidinae</taxon>
        <taxon>Tanacetum</taxon>
    </lineage>
</organism>
<protein>
    <submittedName>
        <fullName evidence="3">Anticodon-binding aminoacyl-tRNA synthetase, class 1a</fullName>
    </submittedName>
</protein>
<dbReference type="Proteomes" id="UP001151760">
    <property type="component" value="Unassembled WGS sequence"/>
</dbReference>
<dbReference type="EMBL" id="BQNB010018062">
    <property type="protein sequence ID" value="GJT70279.1"/>
    <property type="molecule type" value="Genomic_DNA"/>
</dbReference>
<dbReference type="InterPro" id="IPR014729">
    <property type="entry name" value="Rossmann-like_a/b/a_fold"/>
</dbReference>
<name>A0ABQ5G5D1_9ASTR</name>
<evidence type="ECO:0000259" key="2">
    <source>
        <dbReference type="Pfam" id="PF00750"/>
    </source>
</evidence>
<evidence type="ECO:0000256" key="1">
    <source>
        <dbReference type="SAM" id="MobiDB-lite"/>
    </source>
</evidence>
<feature type="region of interest" description="Disordered" evidence="1">
    <location>
        <begin position="67"/>
        <end position="93"/>
    </location>
</feature>
<dbReference type="InterPro" id="IPR035684">
    <property type="entry name" value="ArgRS_core"/>
</dbReference>
<evidence type="ECO:0000313" key="4">
    <source>
        <dbReference type="Proteomes" id="UP001151760"/>
    </source>
</evidence>
<proteinExistence type="predicted"/>
<keyword evidence="4" id="KW-1185">Reference proteome</keyword>
<reference evidence="3" key="2">
    <citation type="submission" date="2022-01" db="EMBL/GenBank/DDBJ databases">
        <authorList>
            <person name="Yamashiro T."/>
            <person name="Shiraishi A."/>
            <person name="Satake H."/>
            <person name="Nakayama K."/>
        </authorList>
    </citation>
    <scope>NUCLEOTIDE SEQUENCE</scope>
</reference>
<comment type="caution">
    <text evidence="3">The sequence shown here is derived from an EMBL/GenBank/DDBJ whole genome shotgun (WGS) entry which is preliminary data.</text>
</comment>
<evidence type="ECO:0000313" key="3">
    <source>
        <dbReference type="EMBL" id="GJT70279.1"/>
    </source>
</evidence>
<dbReference type="Gene3D" id="3.40.50.620">
    <property type="entry name" value="HUPs"/>
    <property type="match status" value="1"/>
</dbReference>
<reference evidence="3" key="1">
    <citation type="journal article" date="2022" name="Int. J. Mol. Sci.">
        <title>Draft Genome of Tanacetum Coccineum: Genomic Comparison of Closely Related Tanacetum-Family Plants.</title>
        <authorList>
            <person name="Yamashiro T."/>
            <person name="Shiraishi A."/>
            <person name="Nakayama K."/>
            <person name="Satake H."/>
        </authorList>
    </citation>
    <scope>NUCLEOTIDE SEQUENCE</scope>
</reference>
<dbReference type="Pfam" id="PF00750">
    <property type="entry name" value="tRNA-synt_1d"/>
    <property type="match status" value="1"/>
</dbReference>